<organism evidence="2 3">
    <name type="scientific">Vanilla planifolia</name>
    <name type="common">Vanilla</name>
    <dbReference type="NCBI Taxonomy" id="51239"/>
    <lineage>
        <taxon>Eukaryota</taxon>
        <taxon>Viridiplantae</taxon>
        <taxon>Streptophyta</taxon>
        <taxon>Embryophyta</taxon>
        <taxon>Tracheophyta</taxon>
        <taxon>Spermatophyta</taxon>
        <taxon>Magnoliopsida</taxon>
        <taxon>Liliopsida</taxon>
        <taxon>Asparagales</taxon>
        <taxon>Orchidaceae</taxon>
        <taxon>Vanilloideae</taxon>
        <taxon>Vanilleae</taxon>
        <taxon>Vanilla</taxon>
    </lineage>
</organism>
<name>A0A835RT66_VANPL</name>
<evidence type="ECO:0000313" key="3">
    <source>
        <dbReference type="Proteomes" id="UP000636800"/>
    </source>
</evidence>
<sequence>MNSSAAFVASASSESDPTLASRRVTASATVRAIVLTVSNLGEMGTIPDRLVIPAVGFIPTTEFIVAGEPMAPSKSVARVTETKLAATATADPLLVAPEFVEPG</sequence>
<keyword evidence="3" id="KW-1185">Reference proteome</keyword>
<dbReference type="Proteomes" id="UP000636800">
    <property type="component" value="Chromosome 2"/>
</dbReference>
<proteinExistence type="predicted"/>
<dbReference type="OrthoDB" id="153872at2759"/>
<protein>
    <submittedName>
        <fullName evidence="2">Uncharacterized protein</fullName>
    </submittedName>
</protein>
<comment type="caution">
    <text evidence="2">The sequence shown here is derived from an EMBL/GenBank/DDBJ whole genome shotgun (WGS) entry which is preliminary data.</text>
</comment>
<reference evidence="2 3" key="1">
    <citation type="journal article" date="2020" name="Nat. Food">
        <title>A phased Vanilla planifolia genome enables genetic improvement of flavour and production.</title>
        <authorList>
            <person name="Hasing T."/>
            <person name="Tang H."/>
            <person name="Brym M."/>
            <person name="Khazi F."/>
            <person name="Huang T."/>
            <person name="Chambers A.H."/>
        </authorList>
    </citation>
    <scope>NUCLEOTIDE SEQUENCE [LARGE SCALE GENOMIC DNA]</scope>
    <source>
        <tissue evidence="2">Leaf</tissue>
    </source>
</reference>
<dbReference type="EMBL" id="JADCNL010000002">
    <property type="protein sequence ID" value="KAG0491592.1"/>
    <property type="molecule type" value="Genomic_DNA"/>
</dbReference>
<accession>A0A835RT66</accession>
<feature type="region of interest" description="Disordered" evidence="1">
    <location>
        <begin position="1"/>
        <end position="21"/>
    </location>
</feature>
<dbReference type="AlphaFoldDB" id="A0A835RT66"/>
<evidence type="ECO:0000313" key="2">
    <source>
        <dbReference type="EMBL" id="KAG0491592.1"/>
    </source>
</evidence>
<feature type="compositionally biased region" description="Low complexity" evidence="1">
    <location>
        <begin position="1"/>
        <end position="15"/>
    </location>
</feature>
<evidence type="ECO:0000256" key="1">
    <source>
        <dbReference type="SAM" id="MobiDB-lite"/>
    </source>
</evidence>
<gene>
    <name evidence="2" type="ORF">HPP92_004990</name>
</gene>